<feature type="region of interest" description="Disordered" evidence="1">
    <location>
        <begin position="1"/>
        <end position="48"/>
    </location>
</feature>
<dbReference type="AlphaFoldDB" id="A0A8H3TU98"/>
<feature type="region of interest" description="Disordered" evidence="1">
    <location>
        <begin position="335"/>
        <end position="422"/>
    </location>
</feature>
<comment type="caution">
    <text evidence="2">The sequence shown here is derived from an EMBL/GenBank/DDBJ whole genome shotgun (WGS) entry which is preliminary data.</text>
</comment>
<proteinExistence type="predicted"/>
<feature type="region of interest" description="Disordered" evidence="1">
    <location>
        <begin position="290"/>
        <end position="311"/>
    </location>
</feature>
<dbReference type="OrthoDB" id="2507647at2759"/>
<evidence type="ECO:0000313" key="3">
    <source>
        <dbReference type="Proteomes" id="UP000620104"/>
    </source>
</evidence>
<accession>A0A8H3TU98</accession>
<organism evidence="2 3">
    <name type="scientific">Naganishia liquefaciens</name>
    <dbReference type="NCBI Taxonomy" id="104408"/>
    <lineage>
        <taxon>Eukaryota</taxon>
        <taxon>Fungi</taxon>
        <taxon>Dikarya</taxon>
        <taxon>Basidiomycota</taxon>
        <taxon>Agaricomycotina</taxon>
        <taxon>Tremellomycetes</taxon>
        <taxon>Filobasidiales</taxon>
        <taxon>Filobasidiaceae</taxon>
        <taxon>Naganishia</taxon>
    </lineage>
</organism>
<feature type="compositionally biased region" description="Basic residues" evidence="1">
    <location>
        <begin position="399"/>
        <end position="422"/>
    </location>
</feature>
<feature type="compositionally biased region" description="Low complexity" evidence="1">
    <location>
        <begin position="341"/>
        <end position="356"/>
    </location>
</feature>
<name>A0A8H3TU98_9TREE</name>
<feature type="compositionally biased region" description="Basic and acidic residues" evidence="1">
    <location>
        <begin position="293"/>
        <end position="303"/>
    </location>
</feature>
<feature type="compositionally biased region" description="Pro residues" evidence="1">
    <location>
        <begin position="21"/>
        <end position="36"/>
    </location>
</feature>
<protein>
    <submittedName>
        <fullName evidence="2">Uncharacterized protein</fullName>
    </submittedName>
</protein>
<keyword evidence="3" id="KW-1185">Reference proteome</keyword>
<dbReference type="EMBL" id="BLZA01000019">
    <property type="protein sequence ID" value="GHJ86805.1"/>
    <property type="molecule type" value="Genomic_DNA"/>
</dbReference>
<dbReference type="Proteomes" id="UP000620104">
    <property type="component" value="Unassembled WGS sequence"/>
</dbReference>
<evidence type="ECO:0000256" key="1">
    <source>
        <dbReference type="SAM" id="MobiDB-lite"/>
    </source>
</evidence>
<reference evidence="2" key="1">
    <citation type="submission" date="2020-07" db="EMBL/GenBank/DDBJ databases">
        <title>Draft Genome Sequence of a Deep-Sea Yeast, Naganishia (Cryptococcus) liquefaciens strain N6.</title>
        <authorList>
            <person name="Han Y.W."/>
            <person name="Kajitani R."/>
            <person name="Morimoto H."/>
            <person name="Parhat M."/>
            <person name="Tsubouchi H."/>
            <person name="Bakenova O."/>
            <person name="Ogata M."/>
            <person name="Argunhan B."/>
            <person name="Aoki R."/>
            <person name="Kajiwara S."/>
            <person name="Itoh T."/>
            <person name="Iwasaki H."/>
        </authorList>
    </citation>
    <scope>NUCLEOTIDE SEQUENCE</scope>
    <source>
        <strain evidence="2">N6</strain>
    </source>
</reference>
<gene>
    <name evidence="2" type="ORF">NliqN6_3207</name>
</gene>
<evidence type="ECO:0000313" key="2">
    <source>
        <dbReference type="EMBL" id="GHJ86805.1"/>
    </source>
</evidence>
<feature type="compositionally biased region" description="Acidic residues" evidence="1">
    <location>
        <begin position="376"/>
        <end position="393"/>
    </location>
</feature>
<sequence length="466" mass="51250">MPPRPRRAHFGAPDSDAEPVNPQPLAPPPPPPPPILPVAEAPEDTSGDVAMARRIQRELDQERRDQLAAVRQQLDQQRALQRAQQEANRREAIRRVGEGVDPYREQFMMWRPPRPPNAVGQQGRHFAIGRNFGDYVEQYAHRMAEILAGVGLPAGLPPGLMGPDPRAVQEQQVRDSWAGINFVPRQNPLLGFTFDFDKDGQESAEPTEIVRLDFDDDAPIIEELKASGTSGKTAGGKSAKDEDGLTSLVCASCHLPLRVSQGQRNEGDRVFSLQCGHLVDKRCLDDISQPKQENGHEEQESKPGFKKVGSSATSRIDGFVVNGEYGQTPLASTSALPRIASPSSPSSPTVPVSSPPHADGHPSRRTRSAAKKSVQELEEESDSPQEDVMDDGDFPPSRTGRKIRGRKRKAAARPKRGAAIKKLAKPEEKREYKWLCPVLACGKEHYSEEIGGVWRPKDGMTVQLFV</sequence>